<reference evidence="3" key="2">
    <citation type="journal article" date="2012" name="PLoS ONE">
        <title>A Deeply Branching Thermophilic Bacterium with an Ancient Acetyl-CoA Pathway Dominates a Subsurface Ecosystem.</title>
        <authorList>
            <person name="Takami H."/>
            <person name="Noguchi H."/>
            <person name="Takaki Y."/>
            <person name="Uchiyama I."/>
            <person name="Toyoda A."/>
            <person name="Nishi S."/>
            <person name="Chee G.-J."/>
            <person name="Arai W."/>
            <person name="Nunoura T."/>
            <person name="Itoh T."/>
            <person name="Hattori M."/>
            <person name="Takai K."/>
        </authorList>
    </citation>
    <scope>NUCLEOTIDE SEQUENCE</scope>
</reference>
<organism evidence="3">
    <name type="scientific">uncultured Chloroflexota bacterium</name>
    <dbReference type="NCBI Taxonomy" id="166587"/>
    <lineage>
        <taxon>Bacteria</taxon>
        <taxon>Bacillati</taxon>
        <taxon>Chloroflexota</taxon>
        <taxon>environmental samples</taxon>
    </lineage>
</organism>
<keyword evidence="2" id="KW-1133">Transmembrane helix</keyword>
<evidence type="ECO:0000256" key="1">
    <source>
        <dbReference type="SAM" id="MobiDB-lite"/>
    </source>
</evidence>
<evidence type="ECO:0000313" key="3">
    <source>
        <dbReference type="EMBL" id="BAL56951.1"/>
    </source>
</evidence>
<evidence type="ECO:0000256" key="2">
    <source>
        <dbReference type="SAM" id="Phobius"/>
    </source>
</evidence>
<keyword evidence="2" id="KW-0812">Transmembrane</keyword>
<accession>H5SLB5</accession>
<name>H5SLB5_9CHLR</name>
<protein>
    <submittedName>
        <fullName evidence="3">Uncharacterized protein</fullName>
    </submittedName>
</protein>
<feature type="compositionally biased region" description="Low complexity" evidence="1">
    <location>
        <begin position="259"/>
        <end position="275"/>
    </location>
</feature>
<feature type="compositionally biased region" description="Low complexity" evidence="1">
    <location>
        <begin position="285"/>
        <end position="295"/>
    </location>
</feature>
<feature type="region of interest" description="Disordered" evidence="1">
    <location>
        <begin position="256"/>
        <end position="301"/>
    </location>
</feature>
<sequence>MDVRTGIWTIVVLSLLGAFGLIYAGLNVIRASRRLTFFRLRRKRARLGWQMILAALLLFLFAGVVGRWGEPVIYQYFPPSPTPTNTPLPIILPSLTPTSEALVTATATNVTLTPSPSPALTPDLVIPLPIEALFTSSITPNPETVFSPLQFSLAIRNYQPVNPGAYFRNPVGTTIYATFTYNNMQPGAQWTALWYRENELVCYETKPWDGGTGGYGYSECSLEPSQWVPGTYRVILFVGHEWKVVGQFILEGEPPTLTPSPTFTVTPTASSTPTPSRTPLPRATPVPTRTASPTSTPTPSP</sequence>
<dbReference type="AlphaFoldDB" id="H5SLB5"/>
<keyword evidence="2" id="KW-0472">Membrane</keyword>
<feature type="transmembrane region" description="Helical" evidence="2">
    <location>
        <begin position="47"/>
        <end position="69"/>
    </location>
</feature>
<dbReference type="EMBL" id="AP011762">
    <property type="protein sequence ID" value="BAL56951.1"/>
    <property type="molecule type" value="Genomic_DNA"/>
</dbReference>
<gene>
    <name evidence="3" type="ORF">HGMM_F45G04C24</name>
</gene>
<dbReference type="PRINTS" id="PR01217">
    <property type="entry name" value="PRICHEXTENSN"/>
</dbReference>
<feature type="transmembrane region" description="Helical" evidence="2">
    <location>
        <begin position="6"/>
        <end position="26"/>
    </location>
</feature>
<reference evidence="3" key="1">
    <citation type="journal article" date="2005" name="Environ. Microbiol.">
        <title>Genetic and functional properties of uncultivated thermophilic crenarchaeotes from a subsurface gold mine as revealed by analysis of genome fragments.</title>
        <authorList>
            <person name="Nunoura T."/>
            <person name="Hirayama H."/>
            <person name="Takami H."/>
            <person name="Oida H."/>
            <person name="Nishi S."/>
            <person name="Shimamura S."/>
            <person name="Suzuki Y."/>
            <person name="Inagaki F."/>
            <person name="Takai K."/>
            <person name="Nealson K.H."/>
            <person name="Horikoshi K."/>
        </authorList>
    </citation>
    <scope>NUCLEOTIDE SEQUENCE</scope>
</reference>
<proteinExistence type="predicted"/>